<evidence type="ECO:0000256" key="9">
    <source>
        <dbReference type="ARBA" id="ARBA00022975"/>
    </source>
</evidence>
<evidence type="ECO:0000256" key="3">
    <source>
        <dbReference type="ARBA" id="ARBA00004725"/>
    </source>
</evidence>
<keyword evidence="8 11" id="KW-0288">FMN</keyword>
<dbReference type="PANTHER" id="PTHR48109:SF1">
    <property type="entry name" value="DIHYDROOROTATE DEHYDROGENASE (FUMARATE)"/>
    <property type="match status" value="1"/>
</dbReference>
<dbReference type="KEGG" id="nti:DNFV4_01367"/>
<dbReference type="FunFam" id="3.20.20.70:FF:000027">
    <property type="entry name" value="Dihydropyrimidine dehydrogenase [NADP(+)]"/>
    <property type="match status" value="1"/>
</dbReference>
<dbReference type="HAMAP" id="MF_00224">
    <property type="entry name" value="DHO_dh_type1"/>
    <property type="match status" value="1"/>
</dbReference>
<feature type="binding site" evidence="11">
    <location>
        <begin position="192"/>
        <end position="193"/>
    </location>
    <ligand>
        <name>substrate</name>
    </ligand>
</feature>
<comment type="function">
    <text evidence="11">Catalyzes the conversion of dihydroorotate to orotate.</text>
</comment>
<dbReference type="InterPro" id="IPR024920">
    <property type="entry name" value="Dihydroorotate_DH_1"/>
</dbReference>
<comment type="caution">
    <text evidence="11">Lacks conserved residue(s) required for the propagation of feature annotation.</text>
</comment>
<keyword evidence="14" id="KW-1185">Reference proteome</keyword>
<feature type="binding site" evidence="11">
    <location>
        <position position="126"/>
    </location>
    <ligand>
        <name>FMN</name>
        <dbReference type="ChEBI" id="CHEBI:58210"/>
    </ligand>
</feature>
<dbReference type="InterPro" id="IPR033886">
    <property type="entry name" value="DHOD_1A"/>
</dbReference>
<dbReference type="PANTHER" id="PTHR48109">
    <property type="entry name" value="DIHYDROOROTATE DEHYDROGENASE (QUINONE), MITOCHONDRIAL-RELATED"/>
    <property type="match status" value="1"/>
</dbReference>
<accession>A0AA86T396</accession>
<dbReference type="EC" id="1.3.-.-" evidence="11"/>
<feature type="binding site" evidence="11">
    <location>
        <position position="46"/>
    </location>
    <ligand>
        <name>substrate</name>
    </ligand>
</feature>
<comment type="subunit">
    <text evidence="5">Homodimer.</text>
</comment>
<dbReference type="GO" id="GO:0006207">
    <property type="term" value="P:'de novo' pyrimidine nucleobase biosynthetic process"/>
    <property type="evidence" value="ECO:0007669"/>
    <property type="project" value="TreeGrafter"/>
</dbReference>
<dbReference type="Gene3D" id="2.30.26.10">
    <property type="entry name" value="Dihydroorotate Dehydrogenase A, chain A, domain 2"/>
    <property type="match status" value="1"/>
</dbReference>
<evidence type="ECO:0000256" key="7">
    <source>
        <dbReference type="ARBA" id="ARBA00022630"/>
    </source>
</evidence>
<dbReference type="Proteomes" id="UP001179121">
    <property type="component" value="Chromosome"/>
</dbReference>
<dbReference type="InterPro" id="IPR013785">
    <property type="entry name" value="Aldolase_TIM"/>
</dbReference>
<dbReference type="CDD" id="cd04741">
    <property type="entry name" value="DHOD_1A_like"/>
    <property type="match status" value="1"/>
</dbReference>
<feature type="binding site" evidence="11">
    <location>
        <position position="163"/>
    </location>
    <ligand>
        <name>FMN</name>
        <dbReference type="ChEBI" id="CHEBI:58210"/>
    </ligand>
</feature>
<dbReference type="EMBL" id="OX365700">
    <property type="protein sequence ID" value="CAI4030935.1"/>
    <property type="molecule type" value="Genomic_DNA"/>
</dbReference>
<dbReference type="InterPro" id="IPR005720">
    <property type="entry name" value="Dihydroorotate_DH_cat"/>
</dbReference>
<comment type="subcellular location">
    <subcellularLocation>
        <location evidence="2 11">Cytoplasm</location>
    </subcellularLocation>
</comment>
<evidence type="ECO:0000256" key="4">
    <source>
        <dbReference type="ARBA" id="ARBA00008008"/>
    </source>
</evidence>
<comment type="catalytic activity">
    <reaction evidence="11">
        <text>(S)-dihydroorotate + A = orotate + AH2</text>
        <dbReference type="Rhea" id="RHEA:18073"/>
        <dbReference type="ChEBI" id="CHEBI:13193"/>
        <dbReference type="ChEBI" id="CHEBI:17499"/>
        <dbReference type="ChEBI" id="CHEBI:30839"/>
        <dbReference type="ChEBI" id="CHEBI:30864"/>
    </reaction>
</comment>
<evidence type="ECO:0000313" key="14">
    <source>
        <dbReference type="Proteomes" id="UP001179121"/>
    </source>
</evidence>
<keyword evidence="7 11" id="KW-0285">Flavoprotein</keyword>
<dbReference type="AlphaFoldDB" id="A0AA86T396"/>
<evidence type="ECO:0000256" key="11">
    <source>
        <dbReference type="HAMAP-Rule" id="MF_00224"/>
    </source>
</evidence>
<proteinExistence type="inferred from homology"/>
<organism evidence="13 14">
    <name type="scientific">Nitrospira tepida</name>
    <dbReference type="NCBI Taxonomy" id="2973512"/>
    <lineage>
        <taxon>Bacteria</taxon>
        <taxon>Pseudomonadati</taxon>
        <taxon>Nitrospirota</taxon>
        <taxon>Nitrospiria</taxon>
        <taxon>Nitrospirales</taxon>
        <taxon>Nitrospiraceae</taxon>
        <taxon>Nitrospira</taxon>
    </lineage>
</organism>
<keyword evidence="10 11" id="KW-0560">Oxidoreductase</keyword>
<keyword evidence="6 11" id="KW-0963">Cytoplasm</keyword>
<dbReference type="Gene3D" id="3.20.20.70">
    <property type="entry name" value="Aldolase class I"/>
    <property type="match status" value="1"/>
</dbReference>
<evidence type="ECO:0000256" key="8">
    <source>
        <dbReference type="ARBA" id="ARBA00022643"/>
    </source>
</evidence>
<keyword evidence="9 11" id="KW-0665">Pyrimidine biosynthesis</keyword>
<comment type="catalytic activity">
    <reaction evidence="1">
        <text>(S)-dihydroorotate + fumarate = orotate + succinate</text>
        <dbReference type="Rhea" id="RHEA:30059"/>
        <dbReference type="ChEBI" id="CHEBI:29806"/>
        <dbReference type="ChEBI" id="CHEBI:30031"/>
        <dbReference type="ChEBI" id="CHEBI:30839"/>
        <dbReference type="ChEBI" id="CHEBI:30864"/>
        <dbReference type="EC" id="1.3.98.1"/>
    </reaction>
</comment>
<dbReference type="SUPFAM" id="SSF51395">
    <property type="entry name" value="FMN-linked oxidoreductases"/>
    <property type="match status" value="1"/>
</dbReference>
<dbReference type="GO" id="GO:0005737">
    <property type="term" value="C:cytoplasm"/>
    <property type="evidence" value="ECO:0007669"/>
    <property type="project" value="UniProtKB-SubCell"/>
</dbReference>
<feature type="binding site" evidence="11">
    <location>
        <begin position="248"/>
        <end position="249"/>
    </location>
    <ligand>
        <name>FMN</name>
        <dbReference type="ChEBI" id="CHEBI:58210"/>
    </ligand>
</feature>
<feature type="binding site" evidence="11">
    <location>
        <begin position="270"/>
        <end position="271"/>
    </location>
    <ligand>
        <name>FMN</name>
        <dbReference type="ChEBI" id="CHEBI:58210"/>
    </ligand>
</feature>
<dbReference type="InterPro" id="IPR023359">
    <property type="entry name" value="Dihydro_DH_chainA_dom2"/>
</dbReference>
<dbReference type="Pfam" id="PF01180">
    <property type="entry name" value="DHO_dh"/>
    <property type="match status" value="1"/>
</dbReference>
<evidence type="ECO:0000256" key="10">
    <source>
        <dbReference type="ARBA" id="ARBA00023002"/>
    </source>
</evidence>
<dbReference type="InterPro" id="IPR012135">
    <property type="entry name" value="Dihydroorotate_DH_1_2"/>
</dbReference>
<dbReference type="RefSeq" id="WP_289267903.1">
    <property type="nucleotide sequence ID" value="NZ_OX365700.1"/>
</dbReference>
<evidence type="ECO:0000256" key="6">
    <source>
        <dbReference type="ARBA" id="ARBA00022490"/>
    </source>
</evidence>
<feature type="active site" description="Nucleophile" evidence="11">
    <location>
        <position position="129"/>
    </location>
</feature>
<comment type="similarity">
    <text evidence="4 11">Belongs to the dihydroorotate dehydrogenase family. Type 1 subfamily.</text>
</comment>
<reference evidence="13" key="1">
    <citation type="submission" date="2022-10" db="EMBL/GenBank/DDBJ databases">
        <authorList>
            <person name="Koch H."/>
        </authorList>
    </citation>
    <scope>NUCLEOTIDE SEQUENCE</scope>
    <source>
        <strain evidence="13">DNF</strain>
    </source>
</reference>
<feature type="binding site" evidence="11">
    <location>
        <position position="191"/>
    </location>
    <ligand>
        <name>FMN</name>
        <dbReference type="ChEBI" id="CHEBI:58210"/>
    </ligand>
</feature>
<name>A0AA86T396_9BACT</name>
<evidence type="ECO:0000259" key="12">
    <source>
        <dbReference type="Pfam" id="PF01180"/>
    </source>
</evidence>
<sequence length="310" mass="33377">MTPELSITIAGVRFPSCFMNAAGARCVTREELERLGRSRAGAIVTKSMTVEARQGNPEPRYFGFPSGSINSMGLPNLGYLAYAEMIPALRTFKKPIIASVAGLCEDDFLVIAKEINASRPDLIEVNLSCPNIPGKPQIGYDPEASERLLKRVRPLITVPMGVKLPPYFDPVHHQVMAEVIRRADVDFLSLINSVGNALVVDPDREAVVIKPKGGFGGLGGAIIKPVALANVRAFWKLLEGRVPIIGTGGVVRGIDAFEHMLCGASAVQIGTALVEEGVDVFERLERELAAVLAQKGYGSVDSCRGKLREL</sequence>
<protein>
    <recommendedName>
        <fullName evidence="11">Dihydroorotate dehydrogenase</fullName>
        <shortName evidence="11">DHOD</shortName>
        <shortName evidence="11">DHODase</shortName>
        <shortName evidence="11">DHOdehase</shortName>
        <ecNumber evidence="11">1.3.-.-</ecNumber>
    </recommendedName>
</protein>
<evidence type="ECO:0000313" key="13">
    <source>
        <dbReference type="EMBL" id="CAI4030935.1"/>
    </source>
</evidence>
<comment type="pathway">
    <text evidence="3 11">Pyrimidine metabolism; UMP biosynthesis via de novo pathway.</text>
</comment>
<evidence type="ECO:0000256" key="1">
    <source>
        <dbReference type="ARBA" id="ARBA00001694"/>
    </source>
</evidence>
<feature type="binding site" evidence="11">
    <location>
        <begin position="46"/>
        <end position="47"/>
    </location>
    <ligand>
        <name>FMN</name>
        <dbReference type="ChEBI" id="CHEBI:58210"/>
    </ligand>
</feature>
<evidence type="ECO:0000256" key="5">
    <source>
        <dbReference type="ARBA" id="ARBA00011738"/>
    </source>
</evidence>
<evidence type="ECO:0000256" key="2">
    <source>
        <dbReference type="ARBA" id="ARBA00004496"/>
    </source>
</evidence>
<feature type="binding site" evidence="11">
    <location>
        <position position="220"/>
    </location>
    <ligand>
        <name>FMN</name>
        <dbReference type="ChEBI" id="CHEBI:58210"/>
    </ligand>
</feature>
<gene>
    <name evidence="11" type="primary">pyrD</name>
    <name evidence="13" type="ORF">DNFV4_01367</name>
</gene>
<feature type="binding site" evidence="11">
    <location>
        <position position="126"/>
    </location>
    <ligand>
        <name>substrate</name>
    </ligand>
</feature>
<feature type="binding site" evidence="11">
    <location>
        <begin position="70"/>
        <end position="74"/>
    </location>
    <ligand>
        <name>substrate</name>
    </ligand>
</feature>
<dbReference type="GO" id="GO:1990663">
    <property type="term" value="F:dihydroorotate dehydrogenase (fumarate) activity"/>
    <property type="evidence" value="ECO:0007669"/>
    <property type="project" value="UniProtKB-EC"/>
</dbReference>
<comment type="cofactor">
    <cofactor evidence="11">
        <name>FMN</name>
        <dbReference type="ChEBI" id="CHEBI:58210"/>
    </cofactor>
    <text evidence="11">Binds 1 FMN per subunit.</text>
</comment>
<dbReference type="PIRSF" id="PIRSF000164">
    <property type="entry name" value="DHO_oxidase"/>
    <property type="match status" value="1"/>
</dbReference>
<dbReference type="NCBIfam" id="NF002702">
    <property type="entry name" value="PRK02506.1"/>
    <property type="match status" value="1"/>
</dbReference>
<dbReference type="GO" id="GO:0044205">
    <property type="term" value="P:'de novo' UMP biosynthetic process"/>
    <property type="evidence" value="ECO:0007669"/>
    <property type="project" value="UniProtKB-UniRule"/>
</dbReference>
<feature type="domain" description="Dihydroorotate dehydrogenase catalytic" evidence="12">
    <location>
        <begin position="5"/>
        <end position="292"/>
    </location>
</feature>
<dbReference type="InterPro" id="IPR050074">
    <property type="entry name" value="DHO_dehydrogenase"/>
</dbReference>